<gene>
    <name evidence="3" type="ORF">BN13_420023</name>
</gene>
<dbReference type="Gene3D" id="6.10.140.190">
    <property type="match status" value="1"/>
</dbReference>
<accession>A0A077MAB1</accession>
<dbReference type="InterPro" id="IPR036388">
    <property type="entry name" value="WH-like_DNA-bd_sf"/>
</dbReference>
<dbReference type="RefSeq" id="WP_048545844.1">
    <property type="nucleotide sequence ID" value="NZ_HF571038.1"/>
</dbReference>
<evidence type="ECO:0000259" key="1">
    <source>
        <dbReference type="Pfam" id="PF03551"/>
    </source>
</evidence>
<dbReference type="PANTHER" id="PTHR43252:SF4">
    <property type="entry name" value="TRANSCRIPTIONAL REGULATORY PROTEIN"/>
    <property type="match status" value="1"/>
</dbReference>
<name>A0A077MAB1_9MICO</name>
<dbReference type="Pfam" id="PF03551">
    <property type="entry name" value="PadR"/>
    <property type="match status" value="1"/>
</dbReference>
<dbReference type="InterPro" id="IPR036390">
    <property type="entry name" value="WH_DNA-bd_sf"/>
</dbReference>
<reference evidence="3 4" key="1">
    <citation type="journal article" date="2013" name="ISME J.">
        <title>A metabolic model for members of the genus Tetrasphaera involved in enhanced biological phosphorus removal.</title>
        <authorList>
            <person name="Kristiansen R."/>
            <person name="Nguyen H.T.T."/>
            <person name="Saunders A.M."/>
            <person name="Nielsen J.L."/>
            <person name="Wimmer R."/>
            <person name="Le V.Q."/>
            <person name="McIlroy S.J."/>
            <person name="Petrovski S."/>
            <person name="Seviour R.J."/>
            <person name="Calteau A."/>
            <person name="Nielsen K.L."/>
            <person name="Nielsen P.H."/>
        </authorList>
    </citation>
    <scope>NUCLEOTIDE SEQUENCE [LARGE SCALE GENOMIC DNA]</scope>
    <source>
        <strain evidence="3 4">Ben 74</strain>
    </source>
</reference>
<keyword evidence="4" id="KW-1185">Reference proteome</keyword>
<dbReference type="InterPro" id="IPR005149">
    <property type="entry name" value="Tscrpt_reg_PadR_N"/>
</dbReference>
<protein>
    <submittedName>
        <fullName evidence="3">Transcriptional regulator, PadR family protein</fullName>
    </submittedName>
</protein>
<dbReference type="EMBL" id="CAJC01000153">
    <property type="protein sequence ID" value="CCI53569.1"/>
    <property type="molecule type" value="Genomic_DNA"/>
</dbReference>
<proteinExistence type="predicted"/>
<dbReference type="OrthoDB" id="3186544at2"/>
<feature type="domain" description="Transcription regulator PadR N-terminal" evidence="1">
    <location>
        <begin position="7"/>
        <end position="80"/>
    </location>
</feature>
<dbReference type="SUPFAM" id="SSF46785">
    <property type="entry name" value="Winged helix' DNA-binding domain"/>
    <property type="match status" value="1"/>
</dbReference>
<sequence>MPLRSAILAALVVGEASGYDLTKDFGTTVANFWSATPQQLYRELDRLERDGLIRAETVQQEHRPTKRVFRLTESGDAEVRRFTRQRPKQSAIRDELLVQVQAVDAGDINAVADAVELRLEAAKHKLARYQRRQAAMLDGQSEADYLATAERIGPYLTLLRGLAFEQENIRWGTKTLAALRSRTR</sequence>
<dbReference type="Proteomes" id="UP000035720">
    <property type="component" value="Unassembled WGS sequence"/>
</dbReference>
<dbReference type="Pfam" id="PF10400">
    <property type="entry name" value="Vir_act_alpha_C"/>
    <property type="match status" value="1"/>
</dbReference>
<evidence type="ECO:0000313" key="3">
    <source>
        <dbReference type="EMBL" id="CCI53569.1"/>
    </source>
</evidence>
<dbReference type="PANTHER" id="PTHR43252">
    <property type="entry name" value="TRANSCRIPTIONAL REGULATOR YQJI"/>
    <property type="match status" value="1"/>
</dbReference>
<organism evidence="3 4">
    <name type="scientific">Nostocoides jenkinsii Ben 74</name>
    <dbReference type="NCBI Taxonomy" id="1193518"/>
    <lineage>
        <taxon>Bacteria</taxon>
        <taxon>Bacillati</taxon>
        <taxon>Actinomycetota</taxon>
        <taxon>Actinomycetes</taxon>
        <taxon>Micrococcales</taxon>
        <taxon>Intrasporangiaceae</taxon>
        <taxon>Nostocoides</taxon>
    </lineage>
</organism>
<dbReference type="STRING" id="1193518.BN13_420023"/>
<feature type="domain" description="Transcription regulator PadR C-terminal" evidence="2">
    <location>
        <begin position="92"/>
        <end position="180"/>
    </location>
</feature>
<evidence type="ECO:0000259" key="2">
    <source>
        <dbReference type="Pfam" id="PF10400"/>
    </source>
</evidence>
<dbReference type="InterPro" id="IPR018309">
    <property type="entry name" value="Tscrpt_reg_PadR_C"/>
</dbReference>
<dbReference type="Gene3D" id="1.10.10.10">
    <property type="entry name" value="Winged helix-like DNA-binding domain superfamily/Winged helix DNA-binding domain"/>
    <property type="match status" value="1"/>
</dbReference>
<comment type="caution">
    <text evidence="3">The sequence shown here is derived from an EMBL/GenBank/DDBJ whole genome shotgun (WGS) entry which is preliminary data.</text>
</comment>
<dbReference type="AlphaFoldDB" id="A0A077MAB1"/>
<evidence type="ECO:0000313" key="4">
    <source>
        <dbReference type="Proteomes" id="UP000035720"/>
    </source>
</evidence>